<evidence type="ECO:0008006" key="3">
    <source>
        <dbReference type="Google" id="ProtNLM"/>
    </source>
</evidence>
<evidence type="ECO:0000313" key="2">
    <source>
        <dbReference type="Proteomes" id="UP001620626"/>
    </source>
</evidence>
<proteinExistence type="predicted"/>
<protein>
    <recommendedName>
        <fullName evidence="3">Ubiquitin-like domain-containing protein</fullName>
    </recommendedName>
</protein>
<sequence length="99" mass="11406">MGFVLTVTENNNQNRYFVPVKETDKIRKVRSMAVGMMDTARENVRLFLNGQPIDLLERTDAQYGLHKKSISLLSAWRAPGRLHRGSRKAQDDFDDDILQ</sequence>
<reference evidence="1 2" key="1">
    <citation type="submission" date="2024-10" db="EMBL/GenBank/DDBJ databases">
        <authorList>
            <person name="Kim D."/>
        </authorList>
    </citation>
    <scope>NUCLEOTIDE SEQUENCE [LARGE SCALE GENOMIC DNA]</scope>
    <source>
        <strain evidence="1">BH-2024</strain>
    </source>
</reference>
<keyword evidence="2" id="KW-1185">Reference proteome</keyword>
<evidence type="ECO:0000313" key="1">
    <source>
        <dbReference type="EMBL" id="KAL3093941.1"/>
    </source>
</evidence>
<name>A0ABD2JTI3_9BILA</name>
<dbReference type="SUPFAM" id="SSF54236">
    <property type="entry name" value="Ubiquitin-like"/>
    <property type="match status" value="1"/>
</dbReference>
<accession>A0ABD2JTI3</accession>
<dbReference type="InterPro" id="IPR029071">
    <property type="entry name" value="Ubiquitin-like_domsf"/>
</dbReference>
<dbReference type="EMBL" id="JBICBT010000906">
    <property type="protein sequence ID" value="KAL3093941.1"/>
    <property type="molecule type" value="Genomic_DNA"/>
</dbReference>
<comment type="caution">
    <text evidence="1">The sequence shown here is derived from an EMBL/GenBank/DDBJ whole genome shotgun (WGS) entry which is preliminary data.</text>
</comment>
<organism evidence="1 2">
    <name type="scientific">Heterodera trifolii</name>
    <dbReference type="NCBI Taxonomy" id="157864"/>
    <lineage>
        <taxon>Eukaryota</taxon>
        <taxon>Metazoa</taxon>
        <taxon>Ecdysozoa</taxon>
        <taxon>Nematoda</taxon>
        <taxon>Chromadorea</taxon>
        <taxon>Rhabditida</taxon>
        <taxon>Tylenchina</taxon>
        <taxon>Tylenchomorpha</taxon>
        <taxon>Tylenchoidea</taxon>
        <taxon>Heteroderidae</taxon>
        <taxon>Heteroderinae</taxon>
        <taxon>Heterodera</taxon>
    </lineage>
</organism>
<gene>
    <name evidence="1" type="ORF">niasHT_027269</name>
</gene>
<dbReference type="AlphaFoldDB" id="A0ABD2JTI3"/>
<dbReference type="Proteomes" id="UP001620626">
    <property type="component" value="Unassembled WGS sequence"/>
</dbReference>